<comment type="cofactor">
    <cofactor evidence="1">
        <name>[4Fe-4S] cluster</name>
        <dbReference type="ChEBI" id="CHEBI:49883"/>
    </cofactor>
</comment>
<sequence length="450" mass="51587">MKILLINPPSLSSISSVLPSALEEERGHNPPLGLLYIASFLKKKLENCDIRVIDGPTENLNYSQLKERIKEFNPEIIGLTAMSFTVIDALETAKLAKAINPQVKIVMGGPHVHIFGKETLDLGNADFVILGEGEKTFYQLAKNIEDEEKLKEVPGLVFYDQEHNLIHTGPAQFIENLDELPFPARDLIDNKKYYSVLGTSNLVTTMITSRGCPYRCLFCDRPHLGKMFRARSPKNVVDEMEQCLNNYGIKEFLIYDDTFTVDRRRVIDICQEIEKRKLNIVWDIRARVDTIDKELLAIMKKAGCERIHYGVESGTQKILDVLRKGITLQQVEKAFKLTKKAGIQTLGYFMIGNPTETKKDILQTIKFAKKINPDYVHITVTMPFPATDLYFLALQKGIIKKDVWLEFAKNPSLDFVPPIWQENLTKEELHDLIKKAYQEFYFRPAYLLKR</sequence>
<name>A0A2H0WX87_9BACT</name>
<dbReference type="CDD" id="cd01335">
    <property type="entry name" value="Radical_SAM"/>
    <property type="match status" value="1"/>
</dbReference>
<dbReference type="Gene3D" id="3.40.50.280">
    <property type="entry name" value="Cobalamin-binding domain"/>
    <property type="match status" value="1"/>
</dbReference>
<accession>A0A2H0WX87</accession>
<dbReference type="InterPro" id="IPR007197">
    <property type="entry name" value="rSAM"/>
</dbReference>
<dbReference type="InterPro" id="IPR058240">
    <property type="entry name" value="rSAM_sf"/>
</dbReference>
<dbReference type="InterPro" id="IPR006158">
    <property type="entry name" value="Cobalamin-bd"/>
</dbReference>
<dbReference type="SMART" id="SM00729">
    <property type="entry name" value="Elp3"/>
    <property type="match status" value="1"/>
</dbReference>
<dbReference type="SFLD" id="SFLDG01123">
    <property type="entry name" value="methyltransferase_(Class_B)"/>
    <property type="match status" value="1"/>
</dbReference>
<dbReference type="PANTHER" id="PTHR43409">
    <property type="entry name" value="ANAEROBIC MAGNESIUM-PROTOPORPHYRIN IX MONOMETHYL ESTER CYCLASE-RELATED"/>
    <property type="match status" value="1"/>
</dbReference>
<dbReference type="PANTHER" id="PTHR43409:SF7">
    <property type="entry name" value="BLL1977 PROTEIN"/>
    <property type="match status" value="1"/>
</dbReference>
<evidence type="ECO:0000256" key="2">
    <source>
        <dbReference type="ARBA" id="ARBA00022603"/>
    </source>
</evidence>
<evidence type="ECO:0000259" key="9">
    <source>
        <dbReference type="PROSITE" id="PS51918"/>
    </source>
</evidence>
<dbReference type="Proteomes" id="UP000229675">
    <property type="component" value="Unassembled WGS sequence"/>
</dbReference>
<dbReference type="PROSITE" id="PS51918">
    <property type="entry name" value="RADICAL_SAM"/>
    <property type="match status" value="1"/>
</dbReference>
<dbReference type="InterPro" id="IPR051198">
    <property type="entry name" value="BchE-like"/>
</dbReference>
<dbReference type="Pfam" id="PF04055">
    <property type="entry name" value="Radical_SAM"/>
    <property type="match status" value="1"/>
</dbReference>
<evidence type="ECO:0000256" key="1">
    <source>
        <dbReference type="ARBA" id="ARBA00001966"/>
    </source>
</evidence>
<dbReference type="InterPro" id="IPR034466">
    <property type="entry name" value="Methyltransferase_Class_B"/>
</dbReference>
<dbReference type="SFLD" id="SFLDG01082">
    <property type="entry name" value="B12-binding_domain_containing"/>
    <property type="match status" value="1"/>
</dbReference>
<evidence type="ECO:0000256" key="4">
    <source>
        <dbReference type="ARBA" id="ARBA00022691"/>
    </source>
</evidence>
<keyword evidence="7" id="KW-0411">Iron-sulfur</keyword>
<dbReference type="PROSITE" id="PS51332">
    <property type="entry name" value="B12_BINDING"/>
    <property type="match status" value="1"/>
</dbReference>
<evidence type="ECO:0000313" key="11">
    <source>
        <dbReference type="Proteomes" id="UP000229675"/>
    </source>
</evidence>
<dbReference type="Gene3D" id="3.80.30.20">
    <property type="entry name" value="tm_1862 like domain"/>
    <property type="match status" value="1"/>
</dbReference>
<evidence type="ECO:0000313" key="10">
    <source>
        <dbReference type="EMBL" id="PIS17286.1"/>
    </source>
</evidence>
<dbReference type="GO" id="GO:0046872">
    <property type="term" value="F:metal ion binding"/>
    <property type="evidence" value="ECO:0007669"/>
    <property type="project" value="UniProtKB-KW"/>
</dbReference>
<evidence type="ECO:0000256" key="5">
    <source>
        <dbReference type="ARBA" id="ARBA00022723"/>
    </source>
</evidence>
<feature type="domain" description="Radical SAM core" evidence="9">
    <location>
        <begin position="198"/>
        <end position="422"/>
    </location>
</feature>
<dbReference type="GO" id="GO:0003824">
    <property type="term" value="F:catalytic activity"/>
    <property type="evidence" value="ECO:0007669"/>
    <property type="project" value="InterPro"/>
</dbReference>
<keyword evidence="2" id="KW-0489">Methyltransferase</keyword>
<evidence type="ECO:0000256" key="6">
    <source>
        <dbReference type="ARBA" id="ARBA00023004"/>
    </source>
</evidence>
<dbReference type="GO" id="GO:0031419">
    <property type="term" value="F:cobalamin binding"/>
    <property type="evidence" value="ECO:0007669"/>
    <property type="project" value="InterPro"/>
</dbReference>
<dbReference type="EMBL" id="PEZD01000033">
    <property type="protein sequence ID" value="PIS17286.1"/>
    <property type="molecule type" value="Genomic_DNA"/>
</dbReference>
<dbReference type="CDD" id="cd02068">
    <property type="entry name" value="radical_SAM_B12_BD"/>
    <property type="match status" value="1"/>
</dbReference>
<proteinExistence type="predicted"/>
<keyword evidence="5" id="KW-0479">Metal-binding</keyword>
<evidence type="ECO:0000256" key="3">
    <source>
        <dbReference type="ARBA" id="ARBA00022679"/>
    </source>
</evidence>
<dbReference type="InterPro" id="IPR036724">
    <property type="entry name" value="Cobalamin-bd_sf"/>
</dbReference>
<dbReference type="InterPro" id="IPR023404">
    <property type="entry name" value="rSAM_horseshoe"/>
</dbReference>
<comment type="caution">
    <text evidence="10">The sequence shown here is derived from an EMBL/GenBank/DDBJ whole genome shotgun (WGS) entry which is preliminary data.</text>
</comment>
<dbReference type="SUPFAM" id="SSF52242">
    <property type="entry name" value="Cobalamin (vitamin B12)-binding domain"/>
    <property type="match status" value="1"/>
</dbReference>
<organism evidence="10 11">
    <name type="scientific">Candidatus Nealsonbacteria bacterium CG09_land_8_20_14_0_10_42_14</name>
    <dbReference type="NCBI Taxonomy" id="1974707"/>
    <lineage>
        <taxon>Bacteria</taxon>
        <taxon>Candidatus Nealsoniibacteriota</taxon>
    </lineage>
</organism>
<feature type="domain" description="B12-binding" evidence="8">
    <location>
        <begin position="15"/>
        <end position="151"/>
    </location>
</feature>
<keyword evidence="6" id="KW-0408">Iron</keyword>
<dbReference type="SUPFAM" id="SSF102114">
    <property type="entry name" value="Radical SAM enzymes"/>
    <property type="match status" value="1"/>
</dbReference>
<dbReference type="AlphaFoldDB" id="A0A2H0WX87"/>
<dbReference type="GO" id="GO:0051539">
    <property type="term" value="F:4 iron, 4 sulfur cluster binding"/>
    <property type="evidence" value="ECO:0007669"/>
    <property type="project" value="UniProtKB-KW"/>
</dbReference>
<dbReference type="SFLD" id="SFLDS00029">
    <property type="entry name" value="Radical_SAM"/>
    <property type="match status" value="1"/>
</dbReference>
<keyword evidence="4" id="KW-0949">S-adenosyl-L-methionine</keyword>
<reference evidence="11" key="1">
    <citation type="submission" date="2017-09" db="EMBL/GenBank/DDBJ databases">
        <title>Depth-based differentiation of microbial function through sediment-hosted aquifers and enrichment of novel symbionts in the deep terrestrial subsurface.</title>
        <authorList>
            <person name="Probst A.J."/>
            <person name="Ladd B."/>
            <person name="Jarett J.K."/>
            <person name="Geller-Mcgrath D.E."/>
            <person name="Sieber C.M.K."/>
            <person name="Emerson J.B."/>
            <person name="Anantharaman K."/>
            <person name="Thomas B.C."/>
            <person name="Malmstrom R."/>
            <person name="Stieglmeier M."/>
            <person name="Klingl A."/>
            <person name="Woyke T."/>
            <person name="Ryan C.M."/>
            <person name="Banfield J.F."/>
        </authorList>
    </citation>
    <scope>NUCLEOTIDE SEQUENCE [LARGE SCALE GENOMIC DNA]</scope>
</reference>
<dbReference type="InterPro" id="IPR006638">
    <property type="entry name" value="Elp3/MiaA/NifB-like_rSAM"/>
</dbReference>
<dbReference type="Pfam" id="PF02310">
    <property type="entry name" value="B12-binding"/>
    <property type="match status" value="1"/>
</dbReference>
<evidence type="ECO:0000256" key="7">
    <source>
        <dbReference type="ARBA" id="ARBA00023014"/>
    </source>
</evidence>
<evidence type="ECO:0000259" key="8">
    <source>
        <dbReference type="PROSITE" id="PS51332"/>
    </source>
</evidence>
<feature type="non-terminal residue" evidence="10">
    <location>
        <position position="450"/>
    </location>
</feature>
<protein>
    <submittedName>
        <fullName evidence="10">Uncharacterized protein</fullName>
    </submittedName>
</protein>
<keyword evidence="3" id="KW-0808">Transferase</keyword>
<gene>
    <name evidence="10" type="ORF">COT59_01470</name>
</gene>